<dbReference type="InterPro" id="IPR036890">
    <property type="entry name" value="HATPase_C_sf"/>
</dbReference>
<dbReference type="Gene3D" id="3.30.565.10">
    <property type="entry name" value="Histidine kinase-like ATPase, C-terminal domain"/>
    <property type="match status" value="1"/>
</dbReference>
<evidence type="ECO:0000256" key="9">
    <source>
        <dbReference type="SAM" id="Coils"/>
    </source>
</evidence>
<keyword evidence="8" id="KW-0902">Two-component regulatory system</keyword>
<evidence type="ECO:0000313" key="12">
    <source>
        <dbReference type="EMBL" id="GGG03480.1"/>
    </source>
</evidence>
<dbReference type="InterPro" id="IPR011712">
    <property type="entry name" value="Sig_transdc_His_kin_sub3_dim/P"/>
</dbReference>
<dbReference type="SUPFAM" id="SSF55874">
    <property type="entry name" value="ATPase domain of HSP90 chaperone/DNA topoisomerase II/histidine kinase"/>
    <property type="match status" value="1"/>
</dbReference>
<accession>A0A917CZL2</accession>
<reference evidence="12" key="2">
    <citation type="submission" date="2020-09" db="EMBL/GenBank/DDBJ databases">
        <authorList>
            <person name="Sun Q."/>
            <person name="Zhou Y."/>
        </authorList>
    </citation>
    <scope>NUCLEOTIDE SEQUENCE</scope>
    <source>
        <strain evidence="12">CGMCC 1.12987</strain>
    </source>
</reference>
<evidence type="ECO:0000256" key="3">
    <source>
        <dbReference type="ARBA" id="ARBA00022553"/>
    </source>
</evidence>
<dbReference type="GO" id="GO:0000155">
    <property type="term" value="F:phosphorelay sensor kinase activity"/>
    <property type="evidence" value="ECO:0007669"/>
    <property type="project" value="InterPro"/>
</dbReference>
<dbReference type="InterPro" id="IPR003594">
    <property type="entry name" value="HATPase_dom"/>
</dbReference>
<keyword evidence="9" id="KW-0175">Coiled coil</keyword>
<evidence type="ECO:0000313" key="13">
    <source>
        <dbReference type="Proteomes" id="UP000644756"/>
    </source>
</evidence>
<dbReference type="EMBL" id="BMGR01000006">
    <property type="protein sequence ID" value="GGG03480.1"/>
    <property type="molecule type" value="Genomic_DNA"/>
</dbReference>
<dbReference type="PANTHER" id="PTHR24421:SF10">
    <property type="entry name" value="NITRATE_NITRITE SENSOR PROTEIN NARQ"/>
    <property type="match status" value="1"/>
</dbReference>
<evidence type="ECO:0000256" key="4">
    <source>
        <dbReference type="ARBA" id="ARBA00022679"/>
    </source>
</evidence>
<dbReference type="CDD" id="cd16917">
    <property type="entry name" value="HATPase_UhpB-NarQ-NarX-like"/>
    <property type="match status" value="1"/>
</dbReference>
<evidence type="ECO:0000259" key="11">
    <source>
        <dbReference type="SMART" id="SM00387"/>
    </source>
</evidence>
<dbReference type="GO" id="GO:0005524">
    <property type="term" value="F:ATP binding"/>
    <property type="evidence" value="ECO:0007669"/>
    <property type="project" value="UniProtKB-KW"/>
</dbReference>
<sequence>MMLGIKDKVILCMILIFVHLGILAVYRMEGKWTDYPLSWSYPYTIIVLLMMCLSAYMLFNRRHHARLWLFSFRMLMAAVLCVPSSSDMLSFAFIFAIMIFEGFLYLPSMLALIISGLCTGYTILLVNLNVSLWFMPVEPVDVKSLTATLTLYVLCGVSGYYLAREARLRAKELKTLKELRDSNESLAQINISLQNVAAEEKVKTLTMERNRIAREIHDTVAYTLTNLLSLLEAYKERLQADSREVPENIMQARSLVREGLGDIRQVLRGLRPGVREGYNGLGGIKHLVEVFTKASGIKVYLSYGDVLQFPGKSIEDVFYRVVQEGLTNAFRHGRATEVFVSFQSDRTGIRLTVRDNGHGAETINEGYGLIGIGERVKAMNGTVDPFSKPGLGFTLRVWLPMGEEEKENGTAAVSHSG</sequence>
<dbReference type="EC" id="2.7.13.3" evidence="2"/>
<protein>
    <recommendedName>
        <fullName evidence="2">histidine kinase</fullName>
        <ecNumber evidence="2">2.7.13.3</ecNumber>
    </recommendedName>
</protein>
<keyword evidence="10" id="KW-1133">Transmembrane helix</keyword>
<gene>
    <name evidence="12" type="ORF">GCM10010916_20740</name>
</gene>
<dbReference type="InterPro" id="IPR050482">
    <property type="entry name" value="Sensor_HK_TwoCompSys"/>
</dbReference>
<dbReference type="Gene3D" id="1.20.5.1930">
    <property type="match status" value="1"/>
</dbReference>
<name>A0A917CZL2_9BACL</name>
<feature type="transmembrane region" description="Helical" evidence="10">
    <location>
        <begin position="40"/>
        <end position="59"/>
    </location>
</feature>
<evidence type="ECO:0000256" key="10">
    <source>
        <dbReference type="SAM" id="Phobius"/>
    </source>
</evidence>
<dbReference type="AlphaFoldDB" id="A0A917CZL2"/>
<feature type="transmembrane region" description="Helical" evidence="10">
    <location>
        <begin position="145"/>
        <end position="163"/>
    </location>
</feature>
<keyword evidence="4" id="KW-0808">Transferase</keyword>
<evidence type="ECO:0000256" key="6">
    <source>
        <dbReference type="ARBA" id="ARBA00022777"/>
    </source>
</evidence>
<keyword evidence="7" id="KW-0067">ATP-binding</keyword>
<feature type="domain" description="Histidine kinase/HSP90-like ATPase" evidence="11">
    <location>
        <begin position="313"/>
        <end position="403"/>
    </location>
</feature>
<dbReference type="RefSeq" id="WP_188531003.1">
    <property type="nucleotide sequence ID" value="NZ_BMGR01000006.1"/>
</dbReference>
<comment type="catalytic activity">
    <reaction evidence="1">
        <text>ATP + protein L-histidine = ADP + protein N-phospho-L-histidine.</text>
        <dbReference type="EC" id="2.7.13.3"/>
    </reaction>
</comment>
<evidence type="ECO:0000256" key="5">
    <source>
        <dbReference type="ARBA" id="ARBA00022741"/>
    </source>
</evidence>
<feature type="transmembrane region" description="Helical" evidence="10">
    <location>
        <begin position="9"/>
        <end position="28"/>
    </location>
</feature>
<evidence type="ECO:0000256" key="1">
    <source>
        <dbReference type="ARBA" id="ARBA00000085"/>
    </source>
</evidence>
<reference evidence="12" key="1">
    <citation type="journal article" date="2014" name="Int. J. Syst. Evol. Microbiol.">
        <title>Complete genome sequence of Corynebacterium casei LMG S-19264T (=DSM 44701T), isolated from a smear-ripened cheese.</title>
        <authorList>
            <consortium name="US DOE Joint Genome Institute (JGI-PGF)"/>
            <person name="Walter F."/>
            <person name="Albersmeier A."/>
            <person name="Kalinowski J."/>
            <person name="Ruckert C."/>
        </authorList>
    </citation>
    <scope>NUCLEOTIDE SEQUENCE</scope>
    <source>
        <strain evidence="12">CGMCC 1.12987</strain>
    </source>
</reference>
<keyword evidence="10" id="KW-0812">Transmembrane</keyword>
<feature type="transmembrane region" description="Helical" evidence="10">
    <location>
        <begin position="113"/>
        <end position="133"/>
    </location>
</feature>
<feature type="coiled-coil region" evidence="9">
    <location>
        <begin position="195"/>
        <end position="244"/>
    </location>
</feature>
<keyword evidence="13" id="KW-1185">Reference proteome</keyword>
<proteinExistence type="predicted"/>
<evidence type="ECO:0000256" key="2">
    <source>
        <dbReference type="ARBA" id="ARBA00012438"/>
    </source>
</evidence>
<dbReference type="GO" id="GO:0046983">
    <property type="term" value="F:protein dimerization activity"/>
    <property type="evidence" value="ECO:0007669"/>
    <property type="project" value="InterPro"/>
</dbReference>
<dbReference type="Pfam" id="PF07730">
    <property type="entry name" value="HisKA_3"/>
    <property type="match status" value="1"/>
</dbReference>
<dbReference type="Proteomes" id="UP000644756">
    <property type="component" value="Unassembled WGS sequence"/>
</dbReference>
<keyword evidence="10" id="KW-0472">Membrane</keyword>
<keyword evidence="3" id="KW-0597">Phosphoprotein</keyword>
<evidence type="ECO:0000256" key="7">
    <source>
        <dbReference type="ARBA" id="ARBA00022840"/>
    </source>
</evidence>
<feature type="transmembrane region" description="Helical" evidence="10">
    <location>
        <begin position="88"/>
        <end position="106"/>
    </location>
</feature>
<dbReference type="PANTHER" id="PTHR24421">
    <property type="entry name" value="NITRATE/NITRITE SENSOR PROTEIN NARX-RELATED"/>
    <property type="match status" value="1"/>
</dbReference>
<keyword evidence="5" id="KW-0547">Nucleotide-binding</keyword>
<dbReference type="GO" id="GO:0016020">
    <property type="term" value="C:membrane"/>
    <property type="evidence" value="ECO:0007669"/>
    <property type="project" value="InterPro"/>
</dbReference>
<dbReference type="SMART" id="SM00387">
    <property type="entry name" value="HATPase_c"/>
    <property type="match status" value="1"/>
</dbReference>
<dbReference type="Pfam" id="PF02518">
    <property type="entry name" value="HATPase_c"/>
    <property type="match status" value="1"/>
</dbReference>
<keyword evidence="6 12" id="KW-0418">Kinase</keyword>
<evidence type="ECO:0000256" key="8">
    <source>
        <dbReference type="ARBA" id="ARBA00023012"/>
    </source>
</evidence>
<comment type="caution">
    <text evidence="12">The sequence shown here is derived from an EMBL/GenBank/DDBJ whole genome shotgun (WGS) entry which is preliminary data.</text>
</comment>
<organism evidence="12 13">
    <name type="scientific">Paenibacillus abyssi</name>
    <dbReference type="NCBI Taxonomy" id="1340531"/>
    <lineage>
        <taxon>Bacteria</taxon>
        <taxon>Bacillati</taxon>
        <taxon>Bacillota</taxon>
        <taxon>Bacilli</taxon>
        <taxon>Bacillales</taxon>
        <taxon>Paenibacillaceae</taxon>
        <taxon>Paenibacillus</taxon>
    </lineage>
</organism>